<feature type="region of interest" description="Disordered" evidence="1">
    <location>
        <begin position="89"/>
        <end position="111"/>
    </location>
</feature>
<protein>
    <submittedName>
        <fullName evidence="2">Uncharacterized protein</fullName>
    </submittedName>
</protein>
<keyword evidence="3" id="KW-1185">Reference proteome</keyword>
<accession>A0ABR1Y6Z8</accession>
<sequence>MSSWEVGRRWMHVPGAVPICGGTMLPRGSDSASFWRAIGAELGFRETRTGARICLVRQIPLSALRWHPSRYPRSLGPCLRRSVPETAARLPSECQKSPLRSPDATKTSETLWPRPRRPPAACLSGDRLLQSWSSSCWLCFPCLCSFPASRCLCSSTFHPLYLNGGRWNPGSTHVSSSPWSWTVRRAWGFWRQVQGPCSACSDRL</sequence>
<dbReference type="Proteomes" id="UP001456524">
    <property type="component" value="Unassembled WGS sequence"/>
</dbReference>
<reference evidence="2 3" key="1">
    <citation type="journal article" date="2022" name="G3 (Bethesda)">
        <title>Enemy or ally: a genomic approach to elucidate the lifestyle of Phyllosticta citrichinaensis.</title>
        <authorList>
            <person name="Buijs V.A."/>
            <person name="Groenewald J.Z."/>
            <person name="Haridas S."/>
            <person name="LaButti K.M."/>
            <person name="Lipzen A."/>
            <person name="Martin F.M."/>
            <person name="Barry K."/>
            <person name="Grigoriev I.V."/>
            <person name="Crous P.W."/>
            <person name="Seidl M.F."/>
        </authorList>
    </citation>
    <scope>NUCLEOTIDE SEQUENCE [LARGE SCALE GENOMIC DNA]</scope>
    <source>
        <strain evidence="2 3">CBS 129764</strain>
    </source>
</reference>
<evidence type="ECO:0000256" key="1">
    <source>
        <dbReference type="SAM" id="MobiDB-lite"/>
    </source>
</evidence>
<gene>
    <name evidence="2" type="ORF">IWX90DRAFT_421080</name>
</gene>
<dbReference type="EMBL" id="JBBWUH010000001">
    <property type="protein sequence ID" value="KAK8177500.1"/>
    <property type="molecule type" value="Genomic_DNA"/>
</dbReference>
<evidence type="ECO:0000313" key="2">
    <source>
        <dbReference type="EMBL" id="KAK8177500.1"/>
    </source>
</evidence>
<evidence type="ECO:0000313" key="3">
    <source>
        <dbReference type="Proteomes" id="UP001456524"/>
    </source>
</evidence>
<organism evidence="2 3">
    <name type="scientific">Phyllosticta citrichinensis</name>
    <dbReference type="NCBI Taxonomy" id="1130410"/>
    <lineage>
        <taxon>Eukaryota</taxon>
        <taxon>Fungi</taxon>
        <taxon>Dikarya</taxon>
        <taxon>Ascomycota</taxon>
        <taxon>Pezizomycotina</taxon>
        <taxon>Dothideomycetes</taxon>
        <taxon>Dothideomycetes incertae sedis</taxon>
        <taxon>Botryosphaeriales</taxon>
        <taxon>Phyllostictaceae</taxon>
        <taxon>Phyllosticta</taxon>
    </lineage>
</organism>
<proteinExistence type="predicted"/>
<comment type="caution">
    <text evidence="2">The sequence shown here is derived from an EMBL/GenBank/DDBJ whole genome shotgun (WGS) entry which is preliminary data.</text>
</comment>
<name>A0ABR1Y6Z8_9PEZI</name>